<comment type="caution">
    <text evidence="3">The sequence shown here is derived from an EMBL/GenBank/DDBJ whole genome shotgun (WGS) entry which is preliminary data.</text>
</comment>
<dbReference type="VEuPathDB" id="MicrosporidiaDB:ECANGB1_1179"/>
<evidence type="ECO:0000256" key="1">
    <source>
        <dbReference type="SAM" id="MobiDB-lite"/>
    </source>
</evidence>
<accession>A0A1Y1S7E4</accession>
<evidence type="ECO:0000256" key="2">
    <source>
        <dbReference type="SAM" id="Phobius"/>
    </source>
</evidence>
<reference evidence="3 4" key="1">
    <citation type="journal article" date="2017" name="Environ. Microbiol.">
        <title>Decay of the glycolytic pathway and adaptation to intranuclear parasitism within Enterocytozoonidae microsporidia.</title>
        <authorList>
            <person name="Wiredu Boakye D."/>
            <person name="Jaroenlak P."/>
            <person name="Prachumwat A."/>
            <person name="Williams T.A."/>
            <person name="Bateman K.S."/>
            <person name="Itsathitphaisarn O."/>
            <person name="Sritunyalucksana K."/>
            <person name="Paszkiewicz K.H."/>
            <person name="Moore K.A."/>
            <person name="Stentiford G.D."/>
            <person name="Williams B.A."/>
        </authorList>
    </citation>
    <scope>NUCLEOTIDE SEQUENCE [LARGE SCALE GENOMIC DNA]</scope>
    <source>
        <strain evidence="3 4">GB1</strain>
    </source>
</reference>
<gene>
    <name evidence="3" type="ORF">ECANGB1_1179</name>
</gene>
<feature type="compositionally biased region" description="Polar residues" evidence="1">
    <location>
        <begin position="290"/>
        <end position="314"/>
    </location>
</feature>
<protein>
    <submittedName>
        <fullName evidence="3">Uncharacterized protein</fullName>
    </submittedName>
</protein>
<evidence type="ECO:0000313" key="4">
    <source>
        <dbReference type="Proteomes" id="UP000192639"/>
    </source>
</evidence>
<evidence type="ECO:0000313" key="3">
    <source>
        <dbReference type="EMBL" id="ORD94093.1"/>
    </source>
</evidence>
<keyword evidence="4" id="KW-1185">Reference proteome</keyword>
<proteinExistence type="predicted"/>
<feature type="transmembrane region" description="Helical" evidence="2">
    <location>
        <begin position="234"/>
        <end position="258"/>
    </location>
</feature>
<keyword evidence="2" id="KW-1133">Transmembrane helix</keyword>
<keyword evidence="2" id="KW-0472">Membrane</keyword>
<dbReference type="Proteomes" id="UP000192639">
    <property type="component" value="Unassembled WGS sequence"/>
</dbReference>
<feature type="region of interest" description="Disordered" evidence="1">
    <location>
        <begin position="282"/>
        <end position="314"/>
    </location>
</feature>
<sequence length="314" mass="35898">MHLIFLVIQQIYSSKNIFNEYASDINQEESSIIAIKQGNDFIACPFPFTKVVVSPSLTSSDVFEYSSIEKLTADNIETQVRNSAEFKRLNRLTNPDDFTTDLDKPFYRETISKIEIDKKSAGQSAPLVDLIITRLSEAQFDPSENKPTRFDTSKFKISDKMVLSVDKIHKKLNDSIKFDKNVFYAYCEALDSKEMKSRITPLFIVKIKDTTLRFEPLSLSKRSRSVTPPLSNNMHLTVLVMTLLVLIISLAVLVIGVIHTFRNIQKCERVEERPVEERTIIERTIIEPNQPDQSNQQTEPNQQSEPVESDTPSN</sequence>
<dbReference type="EMBL" id="LWDP01000033">
    <property type="protein sequence ID" value="ORD94093.1"/>
    <property type="molecule type" value="Genomic_DNA"/>
</dbReference>
<name>A0A1Y1S7E4_9MICR</name>
<keyword evidence="2" id="KW-0812">Transmembrane</keyword>
<organism evidence="3 4">
    <name type="scientific">Enterospora canceri</name>
    <dbReference type="NCBI Taxonomy" id="1081671"/>
    <lineage>
        <taxon>Eukaryota</taxon>
        <taxon>Fungi</taxon>
        <taxon>Fungi incertae sedis</taxon>
        <taxon>Microsporidia</taxon>
        <taxon>Enterocytozoonidae</taxon>
        <taxon>Enterospora</taxon>
    </lineage>
</organism>
<dbReference type="AlphaFoldDB" id="A0A1Y1S7E4"/>